<reference evidence="1" key="1">
    <citation type="submission" date="2020-11" db="EMBL/GenBank/DDBJ databases">
        <authorList>
            <consortium name="DOE Joint Genome Institute"/>
            <person name="Ahrendt S."/>
            <person name="Riley R."/>
            <person name="Andreopoulos W."/>
            <person name="LaButti K."/>
            <person name="Pangilinan J."/>
            <person name="Ruiz-duenas F.J."/>
            <person name="Barrasa J.M."/>
            <person name="Sanchez-Garcia M."/>
            <person name="Camarero S."/>
            <person name="Miyauchi S."/>
            <person name="Serrano A."/>
            <person name="Linde D."/>
            <person name="Babiker R."/>
            <person name="Drula E."/>
            <person name="Ayuso-Fernandez I."/>
            <person name="Pacheco R."/>
            <person name="Padilla G."/>
            <person name="Ferreira P."/>
            <person name="Barriuso J."/>
            <person name="Kellner H."/>
            <person name="Castanera R."/>
            <person name="Alfaro M."/>
            <person name="Ramirez L."/>
            <person name="Pisabarro A.G."/>
            <person name="Kuo A."/>
            <person name="Tritt A."/>
            <person name="Lipzen A."/>
            <person name="He G."/>
            <person name="Yan M."/>
            <person name="Ng V."/>
            <person name="Cullen D."/>
            <person name="Martin F."/>
            <person name="Rosso M.-N."/>
            <person name="Henrissat B."/>
            <person name="Hibbett D."/>
            <person name="Martinez A.T."/>
            <person name="Grigoriev I.V."/>
        </authorList>
    </citation>
    <scope>NUCLEOTIDE SEQUENCE</scope>
    <source>
        <strain evidence="1">AH 44721</strain>
    </source>
</reference>
<keyword evidence="2" id="KW-1185">Reference proteome</keyword>
<dbReference type="EMBL" id="JADNYJ010000185">
    <property type="protein sequence ID" value="KAF8876206.1"/>
    <property type="molecule type" value="Genomic_DNA"/>
</dbReference>
<accession>A0A9P5TFZ3</accession>
<organism evidence="1 2">
    <name type="scientific">Gymnopilus junonius</name>
    <name type="common">Spectacular rustgill mushroom</name>
    <name type="synonym">Gymnopilus spectabilis subsp. junonius</name>
    <dbReference type="NCBI Taxonomy" id="109634"/>
    <lineage>
        <taxon>Eukaryota</taxon>
        <taxon>Fungi</taxon>
        <taxon>Dikarya</taxon>
        <taxon>Basidiomycota</taxon>
        <taxon>Agaricomycotina</taxon>
        <taxon>Agaricomycetes</taxon>
        <taxon>Agaricomycetidae</taxon>
        <taxon>Agaricales</taxon>
        <taxon>Agaricineae</taxon>
        <taxon>Hymenogastraceae</taxon>
        <taxon>Gymnopilus</taxon>
    </lineage>
</organism>
<dbReference type="AlphaFoldDB" id="A0A9P5TFZ3"/>
<evidence type="ECO:0000313" key="1">
    <source>
        <dbReference type="EMBL" id="KAF8876206.1"/>
    </source>
</evidence>
<dbReference type="Proteomes" id="UP000724874">
    <property type="component" value="Unassembled WGS sequence"/>
</dbReference>
<name>A0A9P5TFZ3_GYMJU</name>
<protein>
    <submittedName>
        <fullName evidence="1">Uncharacterized protein</fullName>
    </submittedName>
</protein>
<evidence type="ECO:0000313" key="2">
    <source>
        <dbReference type="Proteomes" id="UP000724874"/>
    </source>
</evidence>
<sequence length="359" mass="40433">MPSIPSFPASTGKEVAKMEWQNLTDEAVRFFGTRDKNVQRLIVNEKNKHILVNKLCKALGYEIPAGYERIIQPMVPPKPAKKQDATVSDESQCCNVAADVHKGGPPNEQPYNPLLDPNDMNGQDSFNPAHNMVNMAVDRNITIHDGCQDAFIYEQPYNPALDLNNMMNMQGDRNYTIQDGPTIDEPYHPAHNTGIFPVDPDVAQADYFGHNVDPAINPQLNDGHDNIVHHQADEPNPAIPQEGQVPDPEMDFTFEYPQDFVLPDINVGFDIPQDGNPMFNQNNMADQQPNFDDYNTGFKFNHNAEPGTNLPLNGCHENANYQQVNESIPKVMLWEVREQYRSHTFVSPNKAGVKLERLN</sequence>
<proteinExistence type="predicted"/>
<comment type="caution">
    <text evidence="1">The sequence shown here is derived from an EMBL/GenBank/DDBJ whole genome shotgun (WGS) entry which is preliminary data.</text>
</comment>
<gene>
    <name evidence="1" type="ORF">CPB84DRAFT_1795951</name>
</gene>